<evidence type="ECO:0000313" key="4">
    <source>
        <dbReference type="Proteomes" id="UP000181951"/>
    </source>
</evidence>
<accession>A0A1H8V293</accession>
<protein>
    <recommendedName>
        <fullName evidence="5">Lipoprotein</fullName>
    </recommendedName>
</protein>
<dbReference type="PROSITE" id="PS51257">
    <property type="entry name" value="PROKAR_LIPOPROTEIN"/>
    <property type="match status" value="1"/>
</dbReference>
<feature type="region of interest" description="Disordered" evidence="1">
    <location>
        <begin position="22"/>
        <end position="53"/>
    </location>
</feature>
<name>A0A1H8V293_9ACTN</name>
<dbReference type="AlphaFoldDB" id="A0A1H8V293"/>
<dbReference type="EMBL" id="FODD01000100">
    <property type="protein sequence ID" value="SEP09516.1"/>
    <property type="molecule type" value="Genomic_DNA"/>
</dbReference>
<keyword evidence="2" id="KW-0732">Signal</keyword>
<sequence>MRTRIAAATLAAAALLTVTACSSGKSDGKADRPAATGSTAGGPAPAAGTQDPAAADRAALTKSVQDYTALFFAGDPDGYDLVSARCKLDMTKYGWAVLAKKGHHDHGSQKATDITIDELSGNLARVSYGAGNIPAMTRKAQPWAREGGTWRWDACQATG</sequence>
<dbReference type="RefSeq" id="WP_069466529.1">
    <property type="nucleotide sequence ID" value="NZ_FODD01000100.1"/>
</dbReference>
<proteinExistence type="predicted"/>
<dbReference type="Proteomes" id="UP000181951">
    <property type="component" value="Unassembled WGS sequence"/>
</dbReference>
<evidence type="ECO:0000313" key="3">
    <source>
        <dbReference type="EMBL" id="SEP09516.1"/>
    </source>
</evidence>
<reference evidence="3 4" key="1">
    <citation type="submission" date="2016-10" db="EMBL/GenBank/DDBJ databases">
        <authorList>
            <person name="de Groot N.N."/>
        </authorList>
    </citation>
    <scope>NUCLEOTIDE SEQUENCE [LARGE SCALE GENOMIC DNA]</scope>
    <source>
        <strain evidence="3 4">CGMCC 4.2026</strain>
    </source>
</reference>
<evidence type="ECO:0008006" key="5">
    <source>
        <dbReference type="Google" id="ProtNLM"/>
    </source>
</evidence>
<feature type="signal peptide" evidence="2">
    <location>
        <begin position="1"/>
        <end position="22"/>
    </location>
</feature>
<organism evidence="3 4">
    <name type="scientific">Actinacidiphila rubida</name>
    <dbReference type="NCBI Taxonomy" id="310780"/>
    <lineage>
        <taxon>Bacteria</taxon>
        <taxon>Bacillati</taxon>
        <taxon>Actinomycetota</taxon>
        <taxon>Actinomycetes</taxon>
        <taxon>Kitasatosporales</taxon>
        <taxon>Streptomycetaceae</taxon>
        <taxon>Actinacidiphila</taxon>
    </lineage>
</organism>
<feature type="chain" id="PRO_5039385393" description="Lipoprotein" evidence="2">
    <location>
        <begin position="23"/>
        <end position="159"/>
    </location>
</feature>
<evidence type="ECO:0000256" key="1">
    <source>
        <dbReference type="SAM" id="MobiDB-lite"/>
    </source>
</evidence>
<keyword evidence="4" id="KW-1185">Reference proteome</keyword>
<evidence type="ECO:0000256" key="2">
    <source>
        <dbReference type="SAM" id="SignalP"/>
    </source>
</evidence>
<dbReference type="OrthoDB" id="4329166at2"/>
<feature type="compositionally biased region" description="Low complexity" evidence="1">
    <location>
        <begin position="33"/>
        <end position="53"/>
    </location>
</feature>
<gene>
    <name evidence="3" type="ORF">SAMN05216267_11003</name>
</gene>